<evidence type="ECO:0000256" key="9">
    <source>
        <dbReference type="ARBA" id="ARBA00023136"/>
    </source>
</evidence>
<feature type="transmembrane region" description="Helical" evidence="10">
    <location>
        <begin position="390"/>
        <end position="409"/>
    </location>
</feature>
<dbReference type="OrthoDB" id="9765532at2"/>
<keyword evidence="9 10" id="KW-0472">Membrane</keyword>
<comment type="subcellular location">
    <subcellularLocation>
        <location evidence="1">Cell membrane</location>
        <topology evidence="1">Multi-pass membrane protein</topology>
    </subcellularLocation>
</comment>
<feature type="transmembrane region" description="Helical" evidence="10">
    <location>
        <begin position="98"/>
        <end position="131"/>
    </location>
</feature>
<evidence type="ECO:0000256" key="7">
    <source>
        <dbReference type="ARBA" id="ARBA00022849"/>
    </source>
</evidence>
<gene>
    <name evidence="12" type="ORF">DEQ80_09190</name>
</gene>
<feature type="domain" description="Citrate transporter-like" evidence="11">
    <location>
        <begin position="19"/>
        <end position="355"/>
    </location>
</feature>
<keyword evidence="6 10" id="KW-0812">Transmembrane</keyword>
<evidence type="ECO:0000256" key="8">
    <source>
        <dbReference type="ARBA" id="ARBA00022989"/>
    </source>
</evidence>
<dbReference type="AlphaFoldDB" id="A0A3D1JHG8"/>
<name>A0A3D1JHG8_9CHLR</name>
<keyword evidence="7" id="KW-0059">Arsenical resistance</keyword>
<dbReference type="PRINTS" id="PR00758">
    <property type="entry name" value="ARSENICPUMP"/>
</dbReference>
<feature type="transmembrane region" description="Helical" evidence="10">
    <location>
        <begin position="28"/>
        <end position="45"/>
    </location>
</feature>
<evidence type="ECO:0000313" key="13">
    <source>
        <dbReference type="Proteomes" id="UP000264141"/>
    </source>
</evidence>
<dbReference type="GO" id="GO:0046685">
    <property type="term" value="P:response to arsenic-containing substance"/>
    <property type="evidence" value="ECO:0007669"/>
    <property type="project" value="UniProtKB-KW"/>
</dbReference>
<feature type="transmembrane region" description="Helical" evidence="10">
    <location>
        <begin position="227"/>
        <end position="257"/>
    </location>
</feature>
<feature type="transmembrane region" description="Helical" evidence="10">
    <location>
        <begin position="343"/>
        <end position="369"/>
    </location>
</feature>
<dbReference type="EMBL" id="DPBP01000037">
    <property type="protein sequence ID" value="HCE18020.1"/>
    <property type="molecule type" value="Genomic_DNA"/>
</dbReference>
<reference evidence="12 13" key="1">
    <citation type="journal article" date="2018" name="Nat. Biotechnol.">
        <title>A standardized bacterial taxonomy based on genome phylogeny substantially revises the tree of life.</title>
        <authorList>
            <person name="Parks D.H."/>
            <person name="Chuvochina M."/>
            <person name="Waite D.W."/>
            <person name="Rinke C."/>
            <person name="Skarshewski A."/>
            <person name="Chaumeil P.A."/>
            <person name="Hugenholtz P."/>
        </authorList>
    </citation>
    <scope>NUCLEOTIDE SEQUENCE [LARGE SCALE GENOMIC DNA]</scope>
    <source>
        <strain evidence="12">UBA8781</strain>
    </source>
</reference>
<organism evidence="12 13">
    <name type="scientific">Anaerolinea thermolimosa</name>
    <dbReference type="NCBI Taxonomy" id="229919"/>
    <lineage>
        <taxon>Bacteria</taxon>
        <taxon>Bacillati</taxon>
        <taxon>Chloroflexota</taxon>
        <taxon>Anaerolineae</taxon>
        <taxon>Anaerolineales</taxon>
        <taxon>Anaerolineaceae</taxon>
        <taxon>Anaerolinea</taxon>
    </lineage>
</organism>
<evidence type="ECO:0000256" key="10">
    <source>
        <dbReference type="SAM" id="Phobius"/>
    </source>
</evidence>
<keyword evidence="8 10" id="KW-1133">Transmembrane helix</keyword>
<dbReference type="GO" id="GO:0005886">
    <property type="term" value="C:plasma membrane"/>
    <property type="evidence" value="ECO:0007669"/>
    <property type="project" value="UniProtKB-SubCell"/>
</dbReference>
<dbReference type="PANTHER" id="PTHR43302:SF5">
    <property type="entry name" value="TRANSPORTER ARSB-RELATED"/>
    <property type="match status" value="1"/>
</dbReference>
<evidence type="ECO:0000256" key="2">
    <source>
        <dbReference type="ARBA" id="ARBA00006433"/>
    </source>
</evidence>
<evidence type="ECO:0000256" key="3">
    <source>
        <dbReference type="ARBA" id="ARBA00009843"/>
    </source>
</evidence>
<dbReference type="GO" id="GO:0015105">
    <property type="term" value="F:arsenite transmembrane transporter activity"/>
    <property type="evidence" value="ECO:0007669"/>
    <property type="project" value="InterPro"/>
</dbReference>
<protein>
    <submittedName>
        <fullName evidence="12">Anion transporter</fullName>
    </submittedName>
</protein>
<evidence type="ECO:0000256" key="6">
    <source>
        <dbReference type="ARBA" id="ARBA00022692"/>
    </source>
</evidence>
<keyword evidence="5" id="KW-1003">Cell membrane</keyword>
<feature type="transmembrane region" description="Helical" evidence="10">
    <location>
        <begin position="176"/>
        <end position="199"/>
    </location>
</feature>
<evidence type="ECO:0000256" key="5">
    <source>
        <dbReference type="ARBA" id="ARBA00022475"/>
    </source>
</evidence>
<comment type="similarity">
    <text evidence="2">Belongs to the ArsB family.</text>
</comment>
<evidence type="ECO:0000259" key="11">
    <source>
        <dbReference type="Pfam" id="PF03600"/>
    </source>
</evidence>
<comment type="similarity">
    <text evidence="3">Belongs to the CitM (TC 2.A.11) transporter family.</text>
</comment>
<feature type="transmembrane region" description="Helical" evidence="10">
    <location>
        <begin position="308"/>
        <end position="331"/>
    </location>
</feature>
<dbReference type="CDD" id="cd01117">
    <property type="entry name" value="YbiR_permease"/>
    <property type="match status" value="1"/>
</dbReference>
<dbReference type="Pfam" id="PF03600">
    <property type="entry name" value="CitMHS"/>
    <property type="match status" value="1"/>
</dbReference>
<dbReference type="InterPro" id="IPR004680">
    <property type="entry name" value="Cit_transptr-like_dom"/>
</dbReference>
<dbReference type="Proteomes" id="UP000264141">
    <property type="component" value="Unassembled WGS sequence"/>
</dbReference>
<evidence type="ECO:0000313" key="12">
    <source>
        <dbReference type="EMBL" id="HCE18020.1"/>
    </source>
</evidence>
<accession>A0A3D1JHG8</accession>
<evidence type="ECO:0000256" key="4">
    <source>
        <dbReference type="ARBA" id="ARBA00022448"/>
    </source>
</evidence>
<dbReference type="PANTHER" id="PTHR43302">
    <property type="entry name" value="TRANSPORTER ARSB-RELATED"/>
    <property type="match status" value="1"/>
</dbReference>
<dbReference type="STRING" id="229919.GCA_001050195_01992"/>
<sequence>MSTNFWLTLIIALVTYIGIAIGRWPGLMVNRTTLTLIGVGMLLALKQIHFNQIREFLDLDTLILLFSMMIINANLQMAGFFRLAGSSLLKLTRNPRTFLAIEIMLSGVLSALFLNDTICLMLTPLVLSLLLTLERNPIPYLIALACSANIGSTATLTGNPQNMIIGIASGIPYAQFSASLTPIALLGLGGVWLVLVLAYPQEFRGQPFKEMPPTNILVIRPMLTKTLVIIAGLLTAFLAGVPIAYASCLAACLLLFTRRVDPAKVLAEIDWSLLVFFAALFILTGALETNGVTTEIFKQIPISQQANAWSLTAVTVILSNLVSNVPAVMLLRPLVSSLSNPSAGWLTLAVASTLAGNLTLLGSVANLIVAEIAARRQVNLDFWEYTRSGAVITFLSLIIGVLWLQTFVWH</sequence>
<comment type="caution">
    <text evidence="12">The sequence shown here is derived from an EMBL/GenBank/DDBJ whole genome shotgun (WGS) entry which is preliminary data.</text>
</comment>
<keyword evidence="4" id="KW-0813">Transport</keyword>
<feature type="transmembrane region" description="Helical" evidence="10">
    <location>
        <begin position="269"/>
        <end position="287"/>
    </location>
</feature>
<feature type="transmembrane region" description="Helical" evidence="10">
    <location>
        <begin position="5"/>
        <end position="22"/>
    </location>
</feature>
<evidence type="ECO:0000256" key="1">
    <source>
        <dbReference type="ARBA" id="ARBA00004651"/>
    </source>
</evidence>
<dbReference type="InterPro" id="IPR000802">
    <property type="entry name" value="Arsenical_pump_ArsB"/>
</dbReference>
<dbReference type="RefSeq" id="WP_062192953.1">
    <property type="nucleotide sequence ID" value="NZ_DF967965.1"/>
</dbReference>
<proteinExistence type="inferred from homology"/>
<feature type="transmembrane region" description="Helical" evidence="10">
    <location>
        <begin position="57"/>
        <end position="78"/>
    </location>
</feature>